<dbReference type="PANTHER" id="PTHR43130">
    <property type="entry name" value="ARAC-FAMILY TRANSCRIPTIONAL REGULATOR"/>
    <property type="match status" value="1"/>
</dbReference>
<comment type="caution">
    <text evidence="2">The sequence shown here is derived from an EMBL/GenBank/DDBJ whole genome shotgun (WGS) entry which is preliminary data.</text>
</comment>
<proteinExistence type="predicted"/>
<dbReference type="Proteomes" id="UP000235162">
    <property type="component" value="Unassembled WGS sequence"/>
</dbReference>
<dbReference type="Pfam" id="PF01965">
    <property type="entry name" value="DJ-1_PfpI"/>
    <property type="match status" value="1"/>
</dbReference>
<evidence type="ECO:0000313" key="2">
    <source>
        <dbReference type="EMBL" id="PLW87727.1"/>
    </source>
</evidence>
<keyword evidence="3" id="KW-1185">Reference proteome</keyword>
<dbReference type="PANTHER" id="PTHR43130:SF15">
    <property type="entry name" value="THIJ_PFPI FAMILY PROTEIN (AFU_ORTHOLOGUE AFUA_5G14240)"/>
    <property type="match status" value="1"/>
</dbReference>
<reference evidence="2 3" key="1">
    <citation type="submission" date="2018-01" db="EMBL/GenBank/DDBJ databases">
        <title>The draft genome sequence of Halioglobus japonicus S1-36.</title>
        <authorList>
            <person name="Du Z.-J."/>
            <person name="Shi M.-J."/>
        </authorList>
    </citation>
    <scope>NUCLEOTIDE SEQUENCE [LARGE SCALE GENOMIC DNA]</scope>
    <source>
        <strain evidence="2 3">S1-36</strain>
    </source>
</reference>
<evidence type="ECO:0000313" key="3">
    <source>
        <dbReference type="Proteomes" id="UP000235162"/>
    </source>
</evidence>
<gene>
    <name evidence="2" type="ORF">C0029_03905</name>
</gene>
<dbReference type="Gene3D" id="3.40.50.880">
    <property type="match status" value="1"/>
</dbReference>
<dbReference type="InterPro" id="IPR029062">
    <property type="entry name" value="Class_I_gatase-like"/>
</dbReference>
<dbReference type="KEGG" id="hja:BST95_14280"/>
<sequence length="220" mass="23681">MSTEKLLVVGLLYPGFELLDLFGPLEMYSLLGEEHVDIKLVAHSLEPVGSAMGQAVGIGPRATPDYNFKSAPQADIIVVPGGFGTMPELENTALLAFLQRQSSDAKYTTSVCTGSLLLAKAGLLDQHRATTNKQFFALNAMVPSDTQWVEQARWVEDRNMLTSSGVSAGMDMTLALIARVWGEEAAIAAADGAEYQWHRDADSDPFHAQLNDGARALGLV</sequence>
<protein>
    <submittedName>
        <fullName evidence="2">DJ-1/PfpI family protein</fullName>
    </submittedName>
</protein>
<name>A0AAP8MHT1_9GAMM</name>
<dbReference type="InterPro" id="IPR002818">
    <property type="entry name" value="DJ-1/PfpI"/>
</dbReference>
<dbReference type="EMBL" id="PKUR01000001">
    <property type="protein sequence ID" value="PLW87727.1"/>
    <property type="molecule type" value="Genomic_DNA"/>
</dbReference>
<feature type="domain" description="DJ-1/PfpI" evidence="1">
    <location>
        <begin position="11"/>
        <end position="178"/>
    </location>
</feature>
<dbReference type="InterPro" id="IPR052158">
    <property type="entry name" value="INH-QAR"/>
</dbReference>
<evidence type="ECO:0000259" key="1">
    <source>
        <dbReference type="Pfam" id="PF01965"/>
    </source>
</evidence>
<dbReference type="AlphaFoldDB" id="A0AAP8MHT1"/>
<dbReference type="SUPFAM" id="SSF52317">
    <property type="entry name" value="Class I glutamine amidotransferase-like"/>
    <property type="match status" value="1"/>
</dbReference>
<organism evidence="2 3">
    <name type="scientific">Halioglobus japonicus</name>
    <dbReference type="NCBI Taxonomy" id="930805"/>
    <lineage>
        <taxon>Bacteria</taxon>
        <taxon>Pseudomonadati</taxon>
        <taxon>Pseudomonadota</taxon>
        <taxon>Gammaproteobacteria</taxon>
        <taxon>Cellvibrionales</taxon>
        <taxon>Halieaceae</taxon>
        <taxon>Halioglobus</taxon>
    </lineage>
</organism>
<accession>A0AAP8MHT1</accession>
<dbReference type="CDD" id="cd03139">
    <property type="entry name" value="GATase1_PfpI_2"/>
    <property type="match status" value="1"/>
</dbReference>
<dbReference type="RefSeq" id="WP_084200257.1">
    <property type="nucleotide sequence ID" value="NZ_BMYL01000001.1"/>
</dbReference>